<comment type="caution">
    <text evidence="6">The sequence shown here is derived from an EMBL/GenBank/DDBJ whole genome shotgun (WGS) entry which is preliminary data.</text>
</comment>
<dbReference type="GO" id="GO:0003676">
    <property type="term" value="F:nucleic acid binding"/>
    <property type="evidence" value="ECO:0007669"/>
    <property type="project" value="InterPro"/>
</dbReference>
<evidence type="ECO:0000256" key="2">
    <source>
        <dbReference type="ARBA" id="ARBA00022801"/>
    </source>
</evidence>
<dbReference type="CDD" id="cd00085">
    <property type="entry name" value="HNHc"/>
    <property type="match status" value="1"/>
</dbReference>
<evidence type="ECO:0000256" key="1">
    <source>
        <dbReference type="ARBA" id="ARBA00022722"/>
    </source>
</evidence>
<evidence type="ECO:0000313" key="7">
    <source>
        <dbReference type="Proteomes" id="UP000186341"/>
    </source>
</evidence>
<organism evidence="6 7">
    <name type="scientific">Ileibacterium valens</name>
    <dbReference type="NCBI Taxonomy" id="1862668"/>
    <lineage>
        <taxon>Bacteria</taxon>
        <taxon>Bacillati</taxon>
        <taxon>Bacillota</taxon>
        <taxon>Erysipelotrichia</taxon>
        <taxon>Erysipelotrichales</taxon>
        <taxon>Erysipelotrichaceae</taxon>
        <taxon>Ileibacterium</taxon>
    </lineage>
</organism>
<comment type="similarity">
    <text evidence="3">Belongs to the HNH nuclease family.</text>
</comment>
<evidence type="ECO:0000313" key="6">
    <source>
        <dbReference type="EMBL" id="OLU40789.1"/>
    </source>
</evidence>
<dbReference type="Proteomes" id="UP000186341">
    <property type="component" value="Unassembled WGS sequence"/>
</dbReference>
<dbReference type="InterPro" id="IPR003615">
    <property type="entry name" value="HNH_nuc"/>
</dbReference>
<reference evidence="6 7" key="1">
    <citation type="submission" date="2016-11" db="EMBL/GenBank/DDBJ databases">
        <title>Description of two novel members of the family Erysipelotrichaceae: Ileibacterium lipovorans gen. nov., sp. nov. and Dubosiella newyorkensis, gen. nov., sp. nov.</title>
        <authorList>
            <person name="Cox L.M."/>
            <person name="Sohn J."/>
            <person name="Tyrrell K.L."/>
            <person name="Citron D.M."/>
            <person name="Lawson P.A."/>
            <person name="Patel N.B."/>
            <person name="Iizumi T."/>
            <person name="Perez-Perez G.I."/>
            <person name="Goldstein E.J."/>
            <person name="Blaser M.J."/>
        </authorList>
    </citation>
    <scope>NUCLEOTIDE SEQUENCE [LARGE SCALE GENOMIC DNA]</scope>
    <source>
        <strain evidence="6 7">NYU-BL-A3</strain>
    </source>
</reference>
<keyword evidence="1" id="KW-0540">Nuclease</keyword>
<dbReference type="GO" id="GO:0008270">
    <property type="term" value="F:zinc ion binding"/>
    <property type="evidence" value="ECO:0007669"/>
    <property type="project" value="InterPro"/>
</dbReference>
<dbReference type="GO" id="GO:0004519">
    <property type="term" value="F:endonuclease activity"/>
    <property type="evidence" value="ECO:0007669"/>
    <property type="project" value="UniProtKB-KW"/>
</dbReference>
<sequence length="126" mass="14784">MPRKPKHPCSYPGCPNLTDGRYCSEHEKAESRNDYKYRRNKDVHKRYGRAWKRIRDKYVKTHPVCELCYQKGIIVPVDEVHHIVPLSEGGTHDPDNLISLCKSCHAKIHGARGDYQHHKTIYVYEK</sequence>
<evidence type="ECO:0000256" key="3">
    <source>
        <dbReference type="ARBA" id="ARBA00038412"/>
    </source>
</evidence>
<keyword evidence="2" id="KW-0378">Hydrolase</keyword>
<dbReference type="SMART" id="SM00507">
    <property type="entry name" value="HNHc"/>
    <property type="match status" value="1"/>
</dbReference>
<dbReference type="GeneID" id="82202432"/>
<dbReference type="GO" id="GO:0016787">
    <property type="term" value="F:hydrolase activity"/>
    <property type="evidence" value="ECO:0007669"/>
    <property type="project" value="UniProtKB-KW"/>
</dbReference>
<dbReference type="Pfam" id="PF01844">
    <property type="entry name" value="HNH"/>
    <property type="match status" value="1"/>
</dbReference>
<dbReference type="GO" id="GO:0005829">
    <property type="term" value="C:cytosol"/>
    <property type="evidence" value="ECO:0007669"/>
    <property type="project" value="TreeGrafter"/>
</dbReference>
<dbReference type="PANTHER" id="PTHR41286:SF1">
    <property type="entry name" value="HNH NUCLEASE YAJD-RELATED"/>
    <property type="match status" value="1"/>
</dbReference>
<protein>
    <recommendedName>
        <fullName evidence="4">Putative HNH nuclease YajD</fullName>
    </recommendedName>
</protein>
<feature type="domain" description="HNH nuclease" evidence="5">
    <location>
        <begin position="53"/>
        <end position="106"/>
    </location>
</feature>
<proteinExistence type="inferred from homology"/>
<dbReference type="RefSeq" id="WP_075818685.1">
    <property type="nucleotide sequence ID" value="NZ_CAPNHH010000003.1"/>
</dbReference>
<evidence type="ECO:0000259" key="5">
    <source>
        <dbReference type="SMART" id="SM00507"/>
    </source>
</evidence>
<keyword evidence="6" id="KW-0255">Endonuclease</keyword>
<name>A0A1U7NH65_9FIRM</name>
<evidence type="ECO:0000256" key="4">
    <source>
        <dbReference type="ARBA" id="ARBA00040194"/>
    </source>
</evidence>
<dbReference type="EMBL" id="MPJW01000098">
    <property type="protein sequence ID" value="OLU40789.1"/>
    <property type="molecule type" value="Genomic_DNA"/>
</dbReference>
<dbReference type="PANTHER" id="PTHR41286">
    <property type="entry name" value="HNH NUCLEASE YAJD-RELATED"/>
    <property type="match status" value="1"/>
</dbReference>
<accession>A0A1U7NH65</accession>
<gene>
    <name evidence="6" type="ORF">BO222_04280</name>
</gene>
<keyword evidence="7" id="KW-1185">Reference proteome</keyword>
<dbReference type="OrthoDB" id="9779761at2"/>
<dbReference type="AlphaFoldDB" id="A0A1U7NH65"/>
<dbReference type="InterPro" id="IPR002711">
    <property type="entry name" value="HNH"/>
</dbReference>
<dbReference type="Gene3D" id="1.10.30.50">
    <property type="match status" value="1"/>
</dbReference>